<dbReference type="SUPFAM" id="SSF53448">
    <property type="entry name" value="Nucleotide-diphospho-sugar transferases"/>
    <property type="match status" value="1"/>
</dbReference>
<evidence type="ECO:0000259" key="2">
    <source>
        <dbReference type="Pfam" id="PF00535"/>
    </source>
</evidence>
<dbReference type="PANTHER" id="PTHR22916:SF3">
    <property type="entry name" value="UDP-GLCNAC:BETAGAL BETA-1,3-N-ACETYLGLUCOSAMINYLTRANSFERASE-LIKE PROTEIN 1"/>
    <property type="match status" value="1"/>
</dbReference>
<feature type="transmembrane region" description="Helical" evidence="1">
    <location>
        <begin position="270"/>
        <end position="286"/>
    </location>
</feature>
<evidence type="ECO:0000313" key="3">
    <source>
        <dbReference type="EMBL" id="NMH29507.1"/>
    </source>
</evidence>
<sequence>MKTITVFTPTYNRAHCLTILYDSLLRQTSDDFEWLVIDDGSVDETKQLVQGWIDEGRIPITYKYKENGGMHTGHNTAYAMISTELNVCIDSDDYLPDDGIEKMITLWRRDGSNKYAGMIGLDVTIKGAVIGTQFPEGLKECTYSELAPRYKVVADKKLVYRTEVVKKYEPYPVFPDERFVPLYFPIVIDRDYKVLCYNEVFCIVDYQPDGSTIGIFKSYFRNPKGFAHSRKIEMIYDPFWKRKVKSAMHYVANAIMTKNANFLSESPKKLLTFLSIPGGVALYLYLNRKKNQDRDISKGYKR</sequence>
<proteinExistence type="predicted"/>
<protein>
    <submittedName>
        <fullName evidence="3">Glycosyltransferase</fullName>
    </submittedName>
</protein>
<dbReference type="AlphaFoldDB" id="A0A972FPL3"/>
<keyword evidence="1" id="KW-1133">Transmembrane helix</keyword>
<comment type="caution">
    <text evidence="3">The sequence shown here is derived from an EMBL/GenBank/DDBJ whole genome shotgun (WGS) entry which is preliminary data.</text>
</comment>
<evidence type="ECO:0000313" key="4">
    <source>
        <dbReference type="Proteomes" id="UP000712080"/>
    </source>
</evidence>
<dbReference type="RefSeq" id="WP_169528594.1">
    <property type="nucleotide sequence ID" value="NZ_JAAMPU010000108.1"/>
</dbReference>
<organism evidence="3 4">
    <name type="scientific">Flavobacterium silvaticum</name>
    <dbReference type="NCBI Taxonomy" id="1852020"/>
    <lineage>
        <taxon>Bacteria</taxon>
        <taxon>Pseudomonadati</taxon>
        <taxon>Bacteroidota</taxon>
        <taxon>Flavobacteriia</taxon>
        <taxon>Flavobacteriales</taxon>
        <taxon>Flavobacteriaceae</taxon>
        <taxon>Flavobacterium</taxon>
    </lineage>
</organism>
<dbReference type="CDD" id="cd00761">
    <property type="entry name" value="Glyco_tranf_GTA_type"/>
    <property type="match status" value="1"/>
</dbReference>
<dbReference type="InterPro" id="IPR001173">
    <property type="entry name" value="Glyco_trans_2-like"/>
</dbReference>
<reference evidence="3" key="1">
    <citation type="submission" date="2020-02" db="EMBL/GenBank/DDBJ databases">
        <title>Flavobacterium sp. genome.</title>
        <authorList>
            <person name="Jung H.S."/>
            <person name="Baek J.H."/>
            <person name="Jeon C.O."/>
        </authorList>
    </citation>
    <scope>NUCLEOTIDE SEQUENCE</scope>
    <source>
        <strain evidence="3">SE-s28</strain>
    </source>
</reference>
<keyword evidence="1" id="KW-0472">Membrane</keyword>
<dbReference type="EMBL" id="JAAMPU010000108">
    <property type="protein sequence ID" value="NMH29507.1"/>
    <property type="molecule type" value="Genomic_DNA"/>
</dbReference>
<dbReference type="Pfam" id="PF00535">
    <property type="entry name" value="Glycos_transf_2"/>
    <property type="match status" value="1"/>
</dbReference>
<gene>
    <name evidence="3" type="ORF">G6047_15820</name>
</gene>
<dbReference type="Proteomes" id="UP000712080">
    <property type="component" value="Unassembled WGS sequence"/>
</dbReference>
<keyword evidence="1" id="KW-0812">Transmembrane</keyword>
<keyword evidence="4" id="KW-1185">Reference proteome</keyword>
<accession>A0A972FPL3</accession>
<feature type="domain" description="Glycosyltransferase 2-like" evidence="2">
    <location>
        <begin position="5"/>
        <end position="112"/>
    </location>
</feature>
<dbReference type="GO" id="GO:0016758">
    <property type="term" value="F:hexosyltransferase activity"/>
    <property type="evidence" value="ECO:0007669"/>
    <property type="project" value="UniProtKB-ARBA"/>
</dbReference>
<dbReference type="PANTHER" id="PTHR22916">
    <property type="entry name" value="GLYCOSYLTRANSFERASE"/>
    <property type="match status" value="1"/>
</dbReference>
<dbReference type="Gene3D" id="3.90.550.10">
    <property type="entry name" value="Spore Coat Polysaccharide Biosynthesis Protein SpsA, Chain A"/>
    <property type="match status" value="1"/>
</dbReference>
<dbReference type="InterPro" id="IPR029044">
    <property type="entry name" value="Nucleotide-diphossugar_trans"/>
</dbReference>
<name>A0A972FPL3_9FLAO</name>
<evidence type="ECO:0000256" key="1">
    <source>
        <dbReference type="SAM" id="Phobius"/>
    </source>
</evidence>